<evidence type="ECO:0000259" key="13">
    <source>
        <dbReference type="PROSITE" id="PS50011"/>
    </source>
</evidence>
<dbReference type="Gene3D" id="1.10.238.10">
    <property type="entry name" value="EF-hand"/>
    <property type="match status" value="2"/>
</dbReference>
<comment type="caution">
    <text evidence="15">The sequence shown here is derived from an EMBL/GenBank/DDBJ whole genome shotgun (WGS) entry which is preliminary data.</text>
</comment>
<dbReference type="InterPro" id="IPR008271">
    <property type="entry name" value="Ser/Thr_kinase_AS"/>
</dbReference>
<dbReference type="SUPFAM" id="SSF47473">
    <property type="entry name" value="EF-hand"/>
    <property type="match status" value="1"/>
</dbReference>
<evidence type="ECO:0000256" key="10">
    <source>
        <dbReference type="ARBA" id="ARBA00048679"/>
    </source>
</evidence>
<keyword evidence="6 11" id="KW-0547">Nucleotide-binding</keyword>
<sequence length="585" mass="65608">MGQCYGKTIPTTDNDTIVQPQSPLPSSANNAVKHTPARSSSPWSSPYPHGIASPLPAGVSPSPARSSTPGRRFFKRPFPPPSPAKHIKASLARRFGHAKQPREGPIPEDGAPIEPELHSLDKNFGYNKNFGAKYELGKEIGRGHFGHTCHARGKKGDLKDHALAVKIISKLKMTTAISIEDVRREVKILRALSGHKHLIHFYDACEDANNVYIVMELCEGGELLDRILSRGGRYTEADAKLIIVQILSVVAFCHLQGVVHRDLKPENFLFMSKSEDADMKLIDFGLSDFIRPEERLNDIVGSAYYVAPEVLHRSYSLEADIWSIGVISYILLCGSRPFWARTESGIFRAVLRADPNFDDIPWPSVSPEGKDFVKRLLNKDYRKRMSAAQALTHPWLSSENHPIPLDILIYKLVKSYLHASPFKRAALKALSKALTEDELVYLRAQFMLLEPNKDGRVSLDNFRMALMRNATDAMKESRVPDILNAMAPLSYRKMDFEEFCAAAISTYQLEALETWEQIGSTAFEYFEQEGNRTVSVEELARELNVGPTAHTILKEWIRSDGKLSLLGYTKFLHGVTLRSTSNTRH</sequence>
<keyword evidence="16" id="KW-1185">Reference proteome</keyword>
<dbReference type="FunFam" id="1.10.510.10:FF:001864">
    <property type="entry name" value="Calcium-dependent protein kinase SK5"/>
    <property type="match status" value="1"/>
</dbReference>
<dbReference type="PROSITE" id="PS50011">
    <property type="entry name" value="PROTEIN_KINASE_DOM"/>
    <property type="match status" value="1"/>
</dbReference>
<dbReference type="Proteomes" id="UP000243975">
    <property type="component" value="Unassembled WGS sequence"/>
</dbReference>
<dbReference type="InterPro" id="IPR050205">
    <property type="entry name" value="CDPK_Ser/Thr_kinases"/>
</dbReference>
<dbReference type="Gene3D" id="3.30.200.20">
    <property type="entry name" value="Phosphorylase Kinase, domain 1"/>
    <property type="match status" value="1"/>
</dbReference>
<dbReference type="PANTHER" id="PTHR24349">
    <property type="entry name" value="SERINE/THREONINE-PROTEIN KINASE"/>
    <property type="match status" value="1"/>
</dbReference>
<evidence type="ECO:0000256" key="9">
    <source>
        <dbReference type="ARBA" id="ARBA00047899"/>
    </source>
</evidence>
<dbReference type="PROSITE" id="PS00107">
    <property type="entry name" value="PROTEIN_KINASE_ATP"/>
    <property type="match status" value="1"/>
</dbReference>
<dbReference type="EMBL" id="LEKV01005321">
    <property type="protein sequence ID" value="KVH89013.1"/>
    <property type="molecule type" value="Genomic_DNA"/>
</dbReference>
<dbReference type="PROSITE" id="PS00108">
    <property type="entry name" value="PROTEIN_KINASE_ST"/>
    <property type="match status" value="1"/>
</dbReference>
<gene>
    <name evidence="15" type="ORF">Ccrd_009018</name>
</gene>
<dbReference type="PROSITE" id="PS50222">
    <property type="entry name" value="EF_HAND_2"/>
    <property type="match status" value="1"/>
</dbReference>
<feature type="compositionally biased region" description="Polar residues" evidence="12">
    <location>
        <begin position="9"/>
        <end position="44"/>
    </location>
</feature>
<keyword evidence="8 11" id="KW-0067">ATP-binding</keyword>
<keyword evidence="3" id="KW-0723">Serine/threonine-protein kinase</keyword>
<dbReference type="SUPFAM" id="SSF56112">
    <property type="entry name" value="Protein kinase-like (PK-like)"/>
    <property type="match status" value="1"/>
</dbReference>
<evidence type="ECO:0000256" key="12">
    <source>
        <dbReference type="SAM" id="MobiDB-lite"/>
    </source>
</evidence>
<evidence type="ECO:0000256" key="7">
    <source>
        <dbReference type="ARBA" id="ARBA00022777"/>
    </source>
</evidence>
<feature type="domain" description="Protein kinase" evidence="13">
    <location>
        <begin position="134"/>
        <end position="396"/>
    </location>
</feature>
<protein>
    <recommendedName>
        <fullName evidence="2">non-specific serine/threonine protein kinase</fullName>
        <ecNumber evidence="2">2.7.11.1</ecNumber>
    </recommendedName>
</protein>
<evidence type="ECO:0000259" key="14">
    <source>
        <dbReference type="PROSITE" id="PS50222"/>
    </source>
</evidence>
<dbReference type="FunFam" id="3.30.200.20:FF:000101">
    <property type="entry name" value="CDPK-related kinase 1"/>
    <property type="match status" value="1"/>
</dbReference>
<dbReference type="InterPro" id="IPR000719">
    <property type="entry name" value="Prot_kinase_dom"/>
</dbReference>
<evidence type="ECO:0000313" key="15">
    <source>
        <dbReference type="EMBL" id="KVH89013.1"/>
    </source>
</evidence>
<comment type="catalytic activity">
    <reaction evidence="10">
        <text>L-seryl-[protein] + ATP = O-phospho-L-seryl-[protein] + ADP + H(+)</text>
        <dbReference type="Rhea" id="RHEA:17989"/>
        <dbReference type="Rhea" id="RHEA-COMP:9863"/>
        <dbReference type="Rhea" id="RHEA-COMP:11604"/>
        <dbReference type="ChEBI" id="CHEBI:15378"/>
        <dbReference type="ChEBI" id="CHEBI:29999"/>
        <dbReference type="ChEBI" id="CHEBI:30616"/>
        <dbReference type="ChEBI" id="CHEBI:83421"/>
        <dbReference type="ChEBI" id="CHEBI:456216"/>
        <dbReference type="EC" id="2.7.11.1"/>
    </reaction>
</comment>
<keyword evidence="5" id="KW-0677">Repeat</keyword>
<proteinExistence type="inferred from homology"/>
<dbReference type="InterPro" id="IPR002048">
    <property type="entry name" value="EF_hand_dom"/>
</dbReference>
<keyword evidence="7" id="KW-0418">Kinase</keyword>
<dbReference type="OMA" id="EPDNDER"/>
<dbReference type="CDD" id="cd05117">
    <property type="entry name" value="STKc_CAMK"/>
    <property type="match status" value="1"/>
</dbReference>
<dbReference type="FunFam" id="1.10.510.10:FF:001294">
    <property type="entry name" value="CDPK-related kinase 3"/>
    <property type="match status" value="1"/>
</dbReference>
<evidence type="ECO:0000256" key="1">
    <source>
        <dbReference type="ARBA" id="ARBA00005354"/>
    </source>
</evidence>
<dbReference type="Gene3D" id="1.10.510.10">
    <property type="entry name" value="Transferase(Phosphotransferase) domain 1"/>
    <property type="match status" value="1"/>
</dbReference>
<dbReference type="GO" id="GO:0005509">
    <property type="term" value="F:calcium ion binding"/>
    <property type="evidence" value="ECO:0007669"/>
    <property type="project" value="InterPro"/>
</dbReference>
<dbReference type="AlphaFoldDB" id="A0A103XE57"/>
<evidence type="ECO:0000256" key="4">
    <source>
        <dbReference type="ARBA" id="ARBA00022679"/>
    </source>
</evidence>
<comment type="catalytic activity">
    <reaction evidence="9">
        <text>L-threonyl-[protein] + ATP = O-phospho-L-threonyl-[protein] + ADP + H(+)</text>
        <dbReference type="Rhea" id="RHEA:46608"/>
        <dbReference type="Rhea" id="RHEA-COMP:11060"/>
        <dbReference type="Rhea" id="RHEA-COMP:11605"/>
        <dbReference type="ChEBI" id="CHEBI:15378"/>
        <dbReference type="ChEBI" id="CHEBI:30013"/>
        <dbReference type="ChEBI" id="CHEBI:30616"/>
        <dbReference type="ChEBI" id="CHEBI:61977"/>
        <dbReference type="ChEBI" id="CHEBI:456216"/>
        <dbReference type="EC" id="2.7.11.1"/>
    </reaction>
</comment>
<dbReference type="GO" id="GO:0005524">
    <property type="term" value="F:ATP binding"/>
    <property type="evidence" value="ECO:0007669"/>
    <property type="project" value="UniProtKB-UniRule"/>
</dbReference>
<dbReference type="EC" id="2.7.11.1" evidence="2"/>
<dbReference type="InterPro" id="IPR017441">
    <property type="entry name" value="Protein_kinase_ATP_BS"/>
</dbReference>
<accession>A0A103XE57</accession>
<dbReference type="InterPro" id="IPR011009">
    <property type="entry name" value="Kinase-like_dom_sf"/>
</dbReference>
<dbReference type="GO" id="GO:0004674">
    <property type="term" value="F:protein serine/threonine kinase activity"/>
    <property type="evidence" value="ECO:0007669"/>
    <property type="project" value="UniProtKB-KW"/>
</dbReference>
<evidence type="ECO:0000256" key="5">
    <source>
        <dbReference type="ARBA" id="ARBA00022737"/>
    </source>
</evidence>
<evidence type="ECO:0000256" key="2">
    <source>
        <dbReference type="ARBA" id="ARBA00012513"/>
    </source>
</evidence>
<organism evidence="15 16">
    <name type="scientific">Cynara cardunculus var. scolymus</name>
    <name type="common">Globe artichoke</name>
    <name type="synonym">Cynara scolymus</name>
    <dbReference type="NCBI Taxonomy" id="59895"/>
    <lineage>
        <taxon>Eukaryota</taxon>
        <taxon>Viridiplantae</taxon>
        <taxon>Streptophyta</taxon>
        <taxon>Embryophyta</taxon>
        <taxon>Tracheophyta</taxon>
        <taxon>Spermatophyta</taxon>
        <taxon>Magnoliopsida</taxon>
        <taxon>eudicotyledons</taxon>
        <taxon>Gunneridae</taxon>
        <taxon>Pentapetalae</taxon>
        <taxon>asterids</taxon>
        <taxon>campanulids</taxon>
        <taxon>Asterales</taxon>
        <taxon>Asteraceae</taxon>
        <taxon>Carduoideae</taxon>
        <taxon>Cardueae</taxon>
        <taxon>Carduinae</taxon>
        <taxon>Cynara</taxon>
    </lineage>
</organism>
<name>A0A103XE57_CYNCS</name>
<evidence type="ECO:0000313" key="16">
    <source>
        <dbReference type="Proteomes" id="UP000243975"/>
    </source>
</evidence>
<feature type="binding site" evidence="11">
    <location>
        <position position="166"/>
    </location>
    <ligand>
        <name>ATP</name>
        <dbReference type="ChEBI" id="CHEBI:30616"/>
    </ligand>
</feature>
<feature type="domain" description="EF-hand" evidence="14">
    <location>
        <begin position="437"/>
        <end position="472"/>
    </location>
</feature>
<comment type="similarity">
    <text evidence="1">Belongs to the protein kinase superfamily. CAMK Ser/Thr protein kinase family. CaMK subfamily.</text>
</comment>
<evidence type="ECO:0000256" key="8">
    <source>
        <dbReference type="ARBA" id="ARBA00022840"/>
    </source>
</evidence>
<feature type="region of interest" description="Disordered" evidence="12">
    <location>
        <begin position="1"/>
        <end position="85"/>
    </location>
</feature>
<dbReference type="FunFam" id="1.10.238.10:FF:000085">
    <property type="entry name" value="CDPK-related kinase 1"/>
    <property type="match status" value="1"/>
</dbReference>
<dbReference type="SMART" id="SM00220">
    <property type="entry name" value="S_TKc"/>
    <property type="match status" value="1"/>
</dbReference>
<reference evidence="15 16" key="1">
    <citation type="journal article" date="2016" name="Sci. Rep.">
        <title>The genome sequence of the outbreeding globe artichoke constructed de novo incorporating a phase-aware low-pass sequencing strategy of F1 progeny.</title>
        <authorList>
            <person name="Scaglione D."/>
            <person name="Reyes-Chin-Wo S."/>
            <person name="Acquadro A."/>
            <person name="Froenicke L."/>
            <person name="Portis E."/>
            <person name="Beitel C."/>
            <person name="Tirone M."/>
            <person name="Mauro R."/>
            <person name="Lo Monaco A."/>
            <person name="Mauromicale G."/>
            <person name="Faccioli P."/>
            <person name="Cattivelli L."/>
            <person name="Rieseberg L."/>
            <person name="Michelmore R."/>
            <person name="Lanteri S."/>
        </authorList>
    </citation>
    <scope>NUCLEOTIDE SEQUENCE [LARGE SCALE GENOMIC DNA]</scope>
    <source>
        <strain evidence="15">2C</strain>
    </source>
</reference>
<evidence type="ECO:0000256" key="6">
    <source>
        <dbReference type="ARBA" id="ARBA00022741"/>
    </source>
</evidence>
<keyword evidence="4" id="KW-0808">Transferase</keyword>
<evidence type="ECO:0000256" key="11">
    <source>
        <dbReference type="PROSITE-ProRule" id="PRU10141"/>
    </source>
</evidence>
<dbReference type="InterPro" id="IPR011992">
    <property type="entry name" value="EF-hand-dom_pair"/>
</dbReference>
<dbReference type="Pfam" id="PF00069">
    <property type="entry name" value="Pkinase"/>
    <property type="match status" value="1"/>
</dbReference>
<dbReference type="OrthoDB" id="40902at2759"/>
<dbReference type="STRING" id="59895.A0A103XE57"/>
<dbReference type="Gramene" id="KVH89013">
    <property type="protein sequence ID" value="KVH89013"/>
    <property type="gene ID" value="Ccrd_009018"/>
</dbReference>
<evidence type="ECO:0000256" key="3">
    <source>
        <dbReference type="ARBA" id="ARBA00022527"/>
    </source>
</evidence>